<gene>
    <name evidence="3" type="ORF">KFL_000220060</name>
</gene>
<dbReference type="OrthoDB" id="1876163at2759"/>
<keyword evidence="1" id="KW-0732">Signal</keyword>
<organism evidence="3 4">
    <name type="scientific">Klebsormidium nitens</name>
    <name type="common">Green alga</name>
    <name type="synonym">Ulothrix nitens</name>
    <dbReference type="NCBI Taxonomy" id="105231"/>
    <lineage>
        <taxon>Eukaryota</taxon>
        <taxon>Viridiplantae</taxon>
        <taxon>Streptophyta</taxon>
        <taxon>Klebsormidiophyceae</taxon>
        <taxon>Klebsormidiales</taxon>
        <taxon>Klebsormidiaceae</taxon>
        <taxon>Klebsormidium</taxon>
    </lineage>
</organism>
<sequence>MAPTIRAAQLAAILLVFLACSAPVLALNNVVTQWNVRYQGVVRSLSIANQQSSKYFAELHLAQYYAVLLAAPSGSNASTSENVAVNASAAAAYAGHYILSATFPFQQPNFDALLKSQVGGLSSADRTAAHDLGVKVATKIIAARVNDGSADWYDFTPSPANGTIGKYQFTPNQTNALYPQLQNTRPFLVDPSRFNTTNGGPLTVPSDTYNTQLAEVRTLGSSTSSNRSATQTETAYFWADLAGTGAITSHWYNITAAVLPNSTDVLTTAKVYAAIGVAIYDASIAGWKQKYGVLFWRPITAIRQGDGVNTPDATWSPLLSTPNHPEYPSGHSVTSGAAAGILINHFGSDNTTFTIGSEYTSANVTSLSPRSYTKFTDTATEIGLSRIYGGLHFRKAIEDGQALGLAVASAVWASFPSSYSVDGVSIVTGVPLKN</sequence>
<dbReference type="InterPro" id="IPR036938">
    <property type="entry name" value="PAP2/HPO_sf"/>
</dbReference>
<dbReference type="Gene3D" id="1.10.606.20">
    <property type="match status" value="1"/>
</dbReference>
<evidence type="ECO:0000313" key="3">
    <source>
        <dbReference type="EMBL" id="GAQ78974.1"/>
    </source>
</evidence>
<name>A0A1Y1HK80_KLENI</name>
<dbReference type="InterPro" id="IPR000326">
    <property type="entry name" value="PAP2/HPO"/>
</dbReference>
<dbReference type="InterPro" id="IPR052559">
    <property type="entry name" value="V-haloperoxidase"/>
</dbReference>
<evidence type="ECO:0000259" key="2">
    <source>
        <dbReference type="Pfam" id="PF01569"/>
    </source>
</evidence>
<accession>A0A1Y1HK80</accession>
<protein>
    <recommendedName>
        <fullName evidence="2">Phosphatidic acid phosphatase type 2/haloperoxidase domain-containing protein</fullName>
    </recommendedName>
</protein>
<dbReference type="AlphaFoldDB" id="A0A1Y1HK80"/>
<dbReference type="CDD" id="cd03398">
    <property type="entry name" value="PAP2_haloperoxidase"/>
    <property type="match status" value="1"/>
</dbReference>
<dbReference type="EMBL" id="DF236971">
    <property type="protein sequence ID" value="GAQ78974.1"/>
    <property type="molecule type" value="Genomic_DNA"/>
</dbReference>
<dbReference type="PROSITE" id="PS51257">
    <property type="entry name" value="PROKAR_LIPOPROTEIN"/>
    <property type="match status" value="1"/>
</dbReference>
<dbReference type="PANTHER" id="PTHR34599:SF1">
    <property type="entry name" value="PHOSPHATIDIC ACID PHOSPHATASE TYPE 2_HALOPEROXIDASE DOMAIN-CONTAINING PROTEIN"/>
    <property type="match status" value="1"/>
</dbReference>
<keyword evidence="4" id="KW-1185">Reference proteome</keyword>
<reference evidence="3 4" key="1">
    <citation type="journal article" date="2014" name="Nat. Commun.">
        <title>Klebsormidium flaccidum genome reveals primary factors for plant terrestrial adaptation.</title>
        <authorList>
            <person name="Hori K."/>
            <person name="Maruyama F."/>
            <person name="Fujisawa T."/>
            <person name="Togashi T."/>
            <person name="Yamamoto N."/>
            <person name="Seo M."/>
            <person name="Sato S."/>
            <person name="Yamada T."/>
            <person name="Mori H."/>
            <person name="Tajima N."/>
            <person name="Moriyama T."/>
            <person name="Ikeuchi M."/>
            <person name="Watanabe M."/>
            <person name="Wada H."/>
            <person name="Kobayashi K."/>
            <person name="Saito M."/>
            <person name="Masuda T."/>
            <person name="Sasaki-Sekimoto Y."/>
            <person name="Mashiguchi K."/>
            <person name="Awai K."/>
            <person name="Shimojima M."/>
            <person name="Masuda S."/>
            <person name="Iwai M."/>
            <person name="Nobusawa T."/>
            <person name="Narise T."/>
            <person name="Kondo S."/>
            <person name="Saito H."/>
            <person name="Sato R."/>
            <person name="Murakawa M."/>
            <person name="Ihara Y."/>
            <person name="Oshima-Yamada Y."/>
            <person name="Ohtaka K."/>
            <person name="Satoh M."/>
            <person name="Sonobe K."/>
            <person name="Ishii M."/>
            <person name="Ohtani R."/>
            <person name="Kanamori-Sato M."/>
            <person name="Honoki R."/>
            <person name="Miyazaki D."/>
            <person name="Mochizuki H."/>
            <person name="Umetsu J."/>
            <person name="Higashi K."/>
            <person name="Shibata D."/>
            <person name="Kamiya Y."/>
            <person name="Sato N."/>
            <person name="Nakamura Y."/>
            <person name="Tabata S."/>
            <person name="Ida S."/>
            <person name="Kurokawa K."/>
            <person name="Ohta H."/>
        </authorList>
    </citation>
    <scope>NUCLEOTIDE SEQUENCE [LARGE SCALE GENOMIC DNA]</scope>
    <source>
        <strain evidence="3 4">NIES-2285</strain>
    </source>
</reference>
<proteinExistence type="predicted"/>
<feature type="domain" description="Phosphatidic acid phosphatase type 2/haloperoxidase" evidence="2">
    <location>
        <begin position="285"/>
        <end position="415"/>
    </location>
</feature>
<evidence type="ECO:0000256" key="1">
    <source>
        <dbReference type="SAM" id="SignalP"/>
    </source>
</evidence>
<dbReference type="Pfam" id="PF01569">
    <property type="entry name" value="PAP2"/>
    <property type="match status" value="1"/>
</dbReference>
<feature type="chain" id="PRO_5012101252" description="Phosphatidic acid phosphatase type 2/haloperoxidase domain-containing protein" evidence="1">
    <location>
        <begin position="27"/>
        <end position="434"/>
    </location>
</feature>
<dbReference type="SUPFAM" id="SSF48317">
    <property type="entry name" value="Acid phosphatase/Vanadium-dependent haloperoxidase"/>
    <property type="match status" value="1"/>
</dbReference>
<dbReference type="PANTHER" id="PTHR34599">
    <property type="entry name" value="PEROXIDASE-RELATED"/>
    <property type="match status" value="1"/>
</dbReference>
<evidence type="ECO:0000313" key="4">
    <source>
        <dbReference type="Proteomes" id="UP000054558"/>
    </source>
</evidence>
<dbReference type="Proteomes" id="UP000054558">
    <property type="component" value="Unassembled WGS sequence"/>
</dbReference>
<feature type="signal peptide" evidence="1">
    <location>
        <begin position="1"/>
        <end position="26"/>
    </location>
</feature>
<dbReference type="OMA" id="YWVDQSA"/>